<sequence>MRIGRQAMSSSKKLPPRWESSAPAIRAVQVAFDVEEEVLQAVRQAAFDNNLSNSDQIREVLGLAITHRPKRPRLTVTLSEEDYAALGTRFGLDPAQRLEIKERVHQELLAFARGKPGADA</sequence>
<proteinExistence type="predicted"/>
<keyword evidence="2" id="KW-1185">Reference proteome</keyword>
<evidence type="ECO:0008006" key="3">
    <source>
        <dbReference type="Google" id="ProtNLM"/>
    </source>
</evidence>
<comment type="caution">
    <text evidence="1">The sequence shown here is derived from an EMBL/GenBank/DDBJ whole genome shotgun (WGS) entry which is preliminary data.</text>
</comment>
<accession>A0ABQ6BU47</accession>
<gene>
    <name evidence="1" type="ORF">GCM10007860_23090</name>
</gene>
<dbReference type="Proteomes" id="UP001156836">
    <property type="component" value="Unassembled WGS sequence"/>
</dbReference>
<evidence type="ECO:0000313" key="2">
    <source>
        <dbReference type="Proteomes" id="UP001156836"/>
    </source>
</evidence>
<dbReference type="EMBL" id="BSOZ01000037">
    <property type="protein sequence ID" value="GLS05159.1"/>
    <property type="molecule type" value="Genomic_DNA"/>
</dbReference>
<evidence type="ECO:0000313" key="1">
    <source>
        <dbReference type="EMBL" id="GLS05159.1"/>
    </source>
</evidence>
<protein>
    <recommendedName>
        <fullName evidence="3">Ribbon-helix-helix protein CopG domain-containing protein</fullName>
    </recommendedName>
</protein>
<reference evidence="2" key="1">
    <citation type="journal article" date="2019" name="Int. J. Syst. Evol. Microbiol.">
        <title>The Global Catalogue of Microorganisms (GCM) 10K type strain sequencing project: providing services to taxonomists for standard genome sequencing and annotation.</title>
        <authorList>
            <consortium name="The Broad Institute Genomics Platform"/>
            <consortium name="The Broad Institute Genome Sequencing Center for Infectious Disease"/>
            <person name="Wu L."/>
            <person name="Ma J."/>
        </authorList>
    </citation>
    <scope>NUCLEOTIDE SEQUENCE [LARGE SCALE GENOMIC DNA]</scope>
    <source>
        <strain evidence="2">NBRC 104970</strain>
    </source>
</reference>
<name>A0ABQ6BU47_9NEIS</name>
<organism evidence="1 2">
    <name type="scientific">Chitiniphilus shinanonensis</name>
    <dbReference type="NCBI Taxonomy" id="553088"/>
    <lineage>
        <taxon>Bacteria</taxon>
        <taxon>Pseudomonadati</taxon>
        <taxon>Pseudomonadota</taxon>
        <taxon>Betaproteobacteria</taxon>
        <taxon>Neisseriales</taxon>
        <taxon>Chitinibacteraceae</taxon>
        <taxon>Chitiniphilus</taxon>
    </lineage>
</organism>